<keyword evidence="2" id="KW-1185">Reference proteome</keyword>
<dbReference type="EMBL" id="CAWUPB010001166">
    <property type="protein sequence ID" value="CAK7345172.1"/>
    <property type="molecule type" value="Genomic_DNA"/>
</dbReference>
<dbReference type="Proteomes" id="UP001314170">
    <property type="component" value="Unassembled WGS sequence"/>
</dbReference>
<accession>A0AAV1S5P0</accession>
<sequence>MDRSEFEIGIVRAIFVQDKYKSEVMALLVRLNSYYKVTSGPKEKFFCPYQNFRCIRCPTLIEISFRKFFLTVIDPVS</sequence>
<dbReference type="AlphaFoldDB" id="A0AAV1S5P0"/>
<comment type="caution">
    <text evidence="1">The sequence shown here is derived from an EMBL/GenBank/DDBJ whole genome shotgun (WGS) entry which is preliminary data.</text>
</comment>
<evidence type="ECO:0000313" key="2">
    <source>
        <dbReference type="Proteomes" id="UP001314170"/>
    </source>
</evidence>
<reference evidence="1 2" key="1">
    <citation type="submission" date="2024-01" db="EMBL/GenBank/DDBJ databases">
        <authorList>
            <person name="Waweru B."/>
        </authorList>
    </citation>
    <scope>NUCLEOTIDE SEQUENCE [LARGE SCALE GENOMIC DNA]</scope>
</reference>
<proteinExistence type="predicted"/>
<name>A0AAV1S5P0_9ROSI</name>
<organism evidence="1 2">
    <name type="scientific">Dovyalis caffra</name>
    <dbReference type="NCBI Taxonomy" id="77055"/>
    <lineage>
        <taxon>Eukaryota</taxon>
        <taxon>Viridiplantae</taxon>
        <taxon>Streptophyta</taxon>
        <taxon>Embryophyta</taxon>
        <taxon>Tracheophyta</taxon>
        <taxon>Spermatophyta</taxon>
        <taxon>Magnoliopsida</taxon>
        <taxon>eudicotyledons</taxon>
        <taxon>Gunneridae</taxon>
        <taxon>Pentapetalae</taxon>
        <taxon>rosids</taxon>
        <taxon>fabids</taxon>
        <taxon>Malpighiales</taxon>
        <taxon>Salicaceae</taxon>
        <taxon>Flacourtieae</taxon>
        <taxon>Dovyalis</taxon>
    </lineage>
</organism>
<gene>
    <name evidence="1" type="ORF">DCAF_LOCUS18130</name>
</gene>
<evidence type="ECO:0000313" key="1">
    <source>
        <dbReference type="EMBL" id="CAK7345172.1"/>
    </source>
</evidence>
<protein>
    <submittedName>
        <fullName evidence="1">Uncharacterized protein</fullName>
    </submittedName>
</protein>